<dbReference type="InterPro" id="IPR020855">
    <property type="entry name" value="Ureohydrolase_Mn_BS"/>
</dbReference>
<dbReference type="EC" id="3.5.3.1" evidence="3"/>
<dbReference type="GO" id="GO:0004053">
    <property type="term" value="F:arginase activity"/>
    <property type="evidence" value="ECO:0007669"/>
    <property type="project" value="UniProtKB-EC"/>
</dbReference>
<dbReference type="InterPro" id="IPR014033">
    <property type="entry name" value="Arginase"/>
</dbReference>
<evidence type="ECO:0000256" key="1">
    <source>
        <dbReference type="ARBA" id="ARBA00001936"/>
    </source>
</evidence>
<name>A0A3B0X1R0_9ZZZZ</name>
<gene>
    <name evidence="9" type="ORF">MNBD_GAMMA08-75</name>
</gene>
<evidence type="ECO:0000256" key="5">
    <source>
        <dbReference type="ARBA" id="ARBA00022503"/>
    </source>
</evidence>
<evidence type="ECO:0000256" key="6">
    <source>
        <dbReference type="ARBA" id="ARBA00022723"/>
    </source>
</evidence>
<dbReference type="GO" id="GO:0005634">
    <property type="term" value="C:nucleus"/>
    <property type="evidence" value="ECO:0007669"/>
    <property type="project" value="TreeGrafter"/>
</dbReference>
<dbReference type="Gene3D" id="3.40.800.10">
    <property type="entry name" value="Ureohydrolase domain"/>
    <property type="match status" value="1"/>
</dbReference>
<evidence type="ECO:0000256" key="7">
    <source>
        <dbReference type="ARBA" id="ARBA00022801"/>
    </source>
</evidence>
<evidence type="ECO:0000256" key="8">
    <source>
        <dbReference type="ARBA" id="ARBA00023211"/>
    </source>
</evidence>
<protein>
    <recommendedName>
        <fullName evidence="4">Arginase</fullName>
        <ecNumber evidence="3">3.5.3.1</ecNumber>
    </recommendedName>
</protein>
<dbReference type="AlphaFoldDB" id="A0A3B0X1R0"/>
<dbReference type="PANTHER" id="PTHR43782:SF3">
    <property type="entry name" value="ARGINASE"/>
    <property type="match status" value="1"/>
</dbReference>
<dbReference type="GO" id="GO:0006525">
    <property type="term" value="P:arginine metabolic process"/>
    <property type="evidence" value="ECO:0007669"/>
    <property type="project" value="UniProtKB-KW"/>
</dbReference>
<dbReference type="InterPro" id="IPR023696">
    <property type="entry name" value="Ureohydrolase_dom_sf"/>
</dbReference>
<dbReference type="PROSITE" id="PS51409">
    <property type="entry name" value="ARGINASE_2"/>
    <property type="match status" value="1"/>
</dbReference>
<dbReference type="GO" id="GO:0000050">
    <property type="term" value="P:urea cycle"/>
    <property type="evidence" value="ECO:0007669"/>
    <property type="project" value="UniProtKB-UniPathway"/>
</dbReference>
<evidence type="ECO:0000256" key="3">
    <source>
        <dbReference type="ARBA" id="ARBA00012168"/>
    </source>
</evidence>
<dbReference type="PROSITE" id="PS01053">
    <property type="entry name" value="ARGINASE_1"/>
    <property type="match status" value="1"/>
</dbReference>
<dbReference type="GO" id="GO:0030145">
    <property type="term" value="F:manganese ion binding"/>
    <property type="evidence" value="ECO:0007669"/>
    <property type="project" value="TreeGrafter"/>
</dbReference>
<evidence type="ECO:0000313" key="9">
    <source>
        <dbReference type="EMBL" id="VAW61711.1"/>
    </source>
</evidence>
<dbReference type="GO" id="GO:0005829">
    <property type="term" value="C:cytosol"/>
    <property type="evidence" value="ECO:0007669"/>
    <property type="project" value="TreeGrafter"/>
</dbReference>
<dbReference type="PANTHER" id="PTHR43782">
    <property type="entry name" value="ARGINASE"/>
    <property type="match status" value="1"/>
</dbReference>
<keyword evidence="7 9" id="KW-0378">Hydrolase</keyword>
<dbReference type="PRINTS" id="PR00116">
    <property type="entry name" value="ARGINASE"/>
</dbReference>
<evidence type="ECO:0000256" key="4">
    <source>
        <dbReference type="ARBA" id="ARBA00018123"/>
    </source>
</evidence>
<sequence>MSKKIIPTFGAASSIGGPSNSCADAPKVLQASAYNSLLKNTQLQWQPLLEVSNENKNSLNRLKKQSHLISQFTQQNLEEKKTFLVLGGDHSIAMGSWAGVMKQLPSDSTFALIWIDAHMDAHTLETSPSGNVHGMPVSVLLGEAEYELQSCFASQRYLEGKDLYLFGVRSYEAEELVLLSKKSVNVFDTQRIEKEGGTQIVLKQLIETISRCYDCFAISLDLDAIDPKDAPGVETREKTGLSAKNLLSAFSELEFSEKFIGLEIAEFDPKKDKQNKTEKLVYEIIHAIFK</sequence>
<accession>A0A3B0X1R0</accession>
<dbReference type="EMBL" id="UOFH01000193">
    <property type="protein sequence ID" value="VAW61711.1"/>
    <property type="molecule type" value="Genomic_DNA"/>
</dbReference>
<comment type="cofactor">
    <cofactor evidence="1">
        <name>Mn(2+)</name>
        <dbReference type="ChEBI" id="CHEBI:29035"/>
    </cofactor>
</comment>
<dbReference type="SUPFAM" id="SSF52768">
    <property type="entry name" value="Arginase/deacetylase"/>
    <property type="match status" value="1"/>
</dbReference>
<proteinExistence type="predicted"/>
<keyword evidence="8" id="KW-0464">Manganese</keyword>
<dbReference type="InterPro" id="IPR006035">
    <property type="entry name" value="Ureohydrolase"/>
</dbReference>
<dbReference type="Pfam" id="PF00491">
    <property type="entry name" value="Arginase"/>
    <property type="match status" value="1"/>
</dbReference>
<evidence type="ECO:0000256" key="2">
    <source>
        <dbReference type="ARBA" id="ARBA00005098"/>
    </source>
</evidence>
<organism evidence="9">
    <name type="scientific">hydrothermal vent metagenome</name>
    <dbReference type="NCBI Taxonomy" id="652676"/>
    <lineage>
        <taxon>unclassified sequences</taxon>
        <taxon>metagenomes</taxon>
        <taxon>ecological metagenomes</taxon>
    </lineage>
</organism>
<reference evidence="9" key="1">
    <citation type="submission" date="2018-06" db="EMBL/GenBank/DDBJ databases">
        <authorList>
            <person name="Zhirakovskaya E."/>
        </authorList>
    </citation>
    <scope>NUCLEOTIDE SEQUENCE</scope>
</reference>
<dbReference type="CDD" id="cd09989">
    <property type="entry name" value="Arginase"/>
    <property type="match status" value="1"/>
</dbReference>
<keyword evidence="5" id="KW-0056">Arginine metabolism</keyword>
<comment type="pathway">
    <text evidence="2">Nitrogen metabolism; urea cycle; L-ornithine and urea from L-arginine: step 1/1.</text>
</comment>
<keyword evidence="6" id="KW-0479">Metal-binding</keyword>
<dbReference type="UniPathway" id="UPA00158">
    <property type="reaction ID" value="UER00270"/>
</dbReference>